<dbReference type="InterPro" id="IPR058637">
    <property type="entry name" value="YknX-like_C"/>
</dbReference>
<dbReference type="RefSeq" id="WP_149599345.1">
    <property type="nucleotide sequence ID" value="NZ_VTUU01000002.1"/>
</dbReference>
<feature type="domain" description="YknX-like C-terminal permuted SH3-like" evidence="5">
    <location>
        <begin position="332"/>
        <end position="399"/>
    </location>
</feature>
<evidence type="ECO:0000313" key="7">
    <source>
        <dbReference type="Proteomes" id="UP000323161"/>
    </source>
</evidence>
<protein>
    <submittedName>
        <fullName evidence="6">HlyD family efflux transporter periplasmic adaptor subunit</fullName>
    </submittedName>
</protein>
<accession>A0A5B0VKD6</accession>
<gene>
    <name evidence="6" type="ORF">FWJ25_05985</name>
</gene>
<dbReference type="Gene3D" id="1.10.287.470">
    <property type="entry name" value="Helix hairpin bin"/>
    <property type="match status" value="1"/>
</dbReference>
<dbReference type="Gene3D" id="2.40.420.20">
    <property type="match status" value="1"/>
</dbReference>
<sequence length="401" mass="42896">MVTKGSVGKLSFWAVVVSLAGVVLFIALRPDPVWVDLATVTRGELEVSISEEGKTRVKDRYLVSSPVAGYLHRVPLEVGDRVSPGQLLTEVDPMPSSVLDARSRAEAEARVAAAQSALNSTRQKVAAARAEAELAEKELVRLQSLSADRFVSKDRLEQAESAADRANAILRSARFDEEVMIHELKAARTRLEVSAASSSGNGNVERVGVRSPVEGAVLQMVRKSEGVIQAGEPIVEVGDPAALEVVVDVLSFDAVNLAPGVAVRLSGWGGKVLEAVVRRVEPVGFEDVSALGVEEQRVKVVADIVSPTPDWSTLGDGYRVDATFVLWSGGDVLSVPTSAIFDHLEGKAVFRVEDEVAVLTEVTIGRGNGLDTVITEGLEAGMTVIRHPDRQVEDGARVRER</sequence>
<organism evidence="6 7">
    <name type="scientific">Marinobacter salinexigens</name>
    <dbReference type="NCBI Taxonomy" id="2919747"/>
    <lineage>
        <taxon>Bacteria</taxon>
        <taxon>Pseudomonadati</taxon>
        <taxon>Pseudomonadota</taxon>
        <taxon>Gammaproteobacteria</taxon>
        <taxon>Pseudomonadales</taxon>
        <taxon>Marinobacteraceae</taxon>
        <taxon>Marinobacter</taxon>
    </lineage>
</organism>
<keyword evidence="2 3" id="KW-0175">Coiled coil</keyword>
<keyword evidence="4" id="KW-0812">Transmembrane</keyword>
<evidence type="ECO:0000256" key="2">
    <source>
        <dbReference type="ARBA" id="ARBA00023054"/>
    </source>
</evidence>
<dbReference type="SUPFAM" id="SSF111369">
    <property type="entry name" value="HlyD-like secretion proteins"/>
    <property type="match status" value="1"/>
</dbReference>
<dbReference type="EMBL" id="VTUU01000002">
    <property type="protein sequence ID" value="KAA1174924.1"/>
    <property type="molecule type" value="Genomic_DNA"/>
</dbReference>
<dbReference type="Proteomes" id="UP000323161">
    <property type="component" value="Unassembled WGS sequence"/>
</dbReference>
<dbReference type="Pfam" id="PF25989">
    <property type="entry name" value="YknX_C"/>
    <property type="match status" value="1"/>
</dbReference>
<dbReference type="AlphaFoldDB" id="A0A5B0VKD6"/>
<dbReference type="GO" id="GO:0030313">
    <property type="term" value="C:cell envelope"/>
    <property type="evidence" value="ECO:0007669"/>
    <property type="project" value="UniProtKB-SubCell"/>
</dbReference>
<evidence type="ECO:0000256" key="3">
    <source>
        <dbReference type="SAM" id="Coils"/>
    </source>
</evidence>
<name>A0A5B0VKD6_9GAMM</name>
<dbReference type="PANTHER" id="PTHR32347:SF29">
    <property type="entry name" value="UPF0194 MEMBRANE PROTEIN YBHG"/>
    <property type="match status" value="1"/>
</dbReference>
<comment type="caution">
    <text evidence="6">The sequence shown here is derived from an EMBL/GenBank/DDBJ whole genome shotgun (WGS) entry which is preliminary data.</text>
</comment>
<evidence type="ECO:0000259" key="5">
    <source>
        <dbReference type="Pfam" id="PF25989"/>
    </source>
</evidence>
<evidence type="ECO:0000313" key="6">
    <source>
        <dbReference type="EMBL" id="KAA1174924.1"/>
    </source>
</evidence>
<evidence type="ECO:0000256" key="1">
    <source>
        <dbReference type="ARBA" id="ARBA00004196"/>
    </source>
</evidence>
<comment type="subcellular location">
    <subcellularLocation>
        <location evidence="1">Cell envelope</location>
    </subcellularLocation>
</comment>
<feature type="coiled-coil region" evidence="3">
    <location>
        <begin position="104"/>
        <end position="145"/>
    </location>
</feature>
<keyword evidence="7" id="KW-1185">Reference proteome</keyword>
<proteinExistence type="predicted"/>
<dbReference type="Gene3D" id="2.40.50.100">
    <property type="match status" value="1"/>
</dbReference>
<feature type="transmembrane region" description="Helical" evidence="4">
    <location>
        <begin position="12"/>
        <end position="28"/>
    </location>
</feature>
<keyword evidence="4" id="KW-0472">Membrane</keyword>
<keyword evidence="4" id="KW-1133">Transmembrane helix</keyword>
<reference evidence="6 7" key="1">
    <citation type="submission" date="2019-08" db="EMBL/GenBank/DDBJ databases">
        <title>Marinobacter ZYF650 sp. nov., a marine bacterium isolated from seawater of the Mariana trench.</title>
        <authorList>
            <person name="Ahmad W."/>
        </authorList>
    </citation>
    <scope>NUCLEOTIDE SEQUENCE [LARGE SCALE GENOMIC DNA]</scope>
    <source>
        <strain evidence="6 7">ZYF650</strain>
    </source>
</reference>
<evidence type="ECO:0000256" key="4">
    <source>
        <dbReference type="SAM" id="Phobius"/>
    </source>
</evidence>
<dbReference type="PANTHER" id="PTHR32347">
    <property type="entry name" value="EFFLUX SYSTEM COMPONENT YKNX-RELATED"/>
    <property type="match status" value="1"/>
</dbReference>
<dbReference type="InterPro" id="IPR050465">
    <property type="entry name" value="UPF0194_transport"/>
</dbReference>